<dbReference type="GO" id="GO:0005789">
    <property type="term" value="C:endoplasmic reticulum membrane"/>
    <property type="evidence" value="ECO:0007669"/>
    <property type="project" value="UniProtKB-SubCell"/>
</dbReference>
<keyword evidence="4 13" id="KW-0812">Transmembrane</keyword>
<evidence type="ECO:0000256" key="5">
    <source>
        <dbReference type="ARBA" id="ARBA00022824"/>
    </source>
</evidence>
<dbReference type="Pfam" id="PF03694">
    <property type="entry name" value="Erg28"/>
    <property type="match status" value="1"/>
</dbReference>
<dbReference type="OrthoDB" id="6485510at2759"/>
<organism evidence="14 15">
    <name type="scientific">Polyplosphaeria fusca</name>
    <dbReference type="NCBI Taxonomy" id="682080"/>
    <lineage>
        <taxon>Eukaryota</taxon>
        <taxon>Fungi</taxon>
        <taxon>Dikarya</taxon>
        <taxon>Ascomycota</taxon>
        <taxon>Pezizomycotina</taxon>
        <taxon>Dothideomycetes</taxon>
        <taxon>Pleosporomycetidae</taxon>
        <taxon>Pleosporales</taxon>
        <taxon>Tetraplosphaeriaceae</taxon>
        <taxon>Polyplosphaeria</taxon>
    </lineage>
</organism>
<keyword evidence="15" id="KW-1185">Reference proteome</keyword>
<keyword evidence="10 13" id="KW-0472">Membrane</keyword>
<keyword evidence="6" id="KW-0752">Steroid biosynthesis</keyword>
<keyword evidence="8" id="KW-0756">Sterol biosynthesis</keyword>
<proteinExistence type="inferred from homology"/>
<evidence type="ECO:0000256" key="8">
    <source>
        <dbReference type="ARBA" id="ARBA00023011"/>
    </source>
</evidence>
<keyword evidence="7 13" id="KW-1133">Transmembrane helix</keyword>
<sequence>MASSLTSYLPPQEGLLPKWLVFTALISIANSIQAFMTLHYTFRVYNPNHPWLPARISFPYASSSSDKNKIASQVTPLSARTFGTWTLLASVVRMLVAYHIDEKAWYELGMWTYGIAWAHFMSEWLVFGTAKWGMPIAGPVVVANGSLLWMVMQKAWYVKG</sequence>
<dbReference type="Proteomes" id="UP000799444">
    <property type="component" value="Unassembled WGS sequence"/>
</dbReference>
<protein>
    <submittedName>
        <fullName evidence="14">Ergosterol biosynthesis protein-like protein</fullName>
    </submittedName>
</protein>
<dbReference type="GO" id="GO:0016126">
    <property type="term" value="P:sterol biosynthetic process"/>
    <property type="evidence" value="ECO:0007669"/>
    <property type="project" value="UniProtKB-KW"/>
</dbReference>
<evidence type="ECO:0000256" key="13">
    <source>
        <dbReference type="SAM" id="Phobius"/>
    </source>
</evidence>
<dbReference type="GO" id="GO:0030674">
    <property type="term" value="F:protein-macromolecule adaptor activity"/>
    <property type="evidence" value="ECO:0007669"/>
    <property type="project" value="TreeGrafter"/>
</dbReference>
<evidence type="ECO:0000256" key="4">
    <source>
        <dbReference type="ARBA" id="ARBA00022692"/>
    </source>
</evidence>
<keyword evidence="12" id="KW-0753">Steroid metabolism</keyword>
<evidence type="ECO:0000256" key="9">
    <source>
        <dbReference type="ARBA" id="ARBA00023098"/>
    </source>
</evidence>
<feature type="transmembrane region" description="Helical" evidence="13">
    <location>
        <begin position="20"/>
        <end position="42"/>
    </location>
</feature>
<keyword evidence="9" id="KW-0443">Lipid metabolism</keyword>
<dbReference type="PANTHER" id="PTHR15451:SF19">
    <property type="entry name" value="ERGOSTEROL BIOSYNTHETIC PROTEIN 28 HOMOLOG"/>
    <property type="match status" value="1"/>
</dbReference>
<dbReference type="EMBL" id="ML996191">
    <property type="protein sequence ID" value="KAF2731674.1"/>
    <property type="molecule type" value="Genomic_DNA"/>
</dbReference>
<comment type="subcellular location">
    <subcellularLocation>
        <location evidence="1">Endoplasmic reticulum membrane</location>
        <topology evidence="1">Multi-pass membrane protein</topology>
    </subcellularLocation>
</comment>
<dbReference type="PANTHER" id="PTHR15451">
    <property type="entry name" value="ERGOSTEROL BIOSYNTHETIC PROTEIN 28-RELATED"/>
    <property type="match status" value="1"/>
</dbReference>
<evidence type="ECO:0000256" key="10">
    <source>
        <dbReference type="ARBA" id="ARBA00023136"/>
    </source>
</evidence>
<name>A0A9P4QV55_9PLEO</name>
<keyword evidence="3" id="KW-0444">Lipid biosynthesis</keyword>
<evidence type="ECO:0000256" key="12">
    <source>
        <dbReference type="ARBA" id="ARBA00023221"/>
    </source>
</evidence>
<gene>
    <name evidence="14" type="ORF">EJ04DRAFT_498332</name>
</gene>
<comment type="caution">
    <text evidence="14">The sequence shown here is derived from an EMBL/GenBank/DDBJ whole genome shotgun (WGS) entry which is preliminary data.</text>
</comment>
<reference evidence="14" key="1">
    <citation type="journal article" date="2020" name="Stud. Mycol.">
        <title>101 Dothideomycetes genomes: a test case for predicting lifestyles and emergence of pathogens.</title>
        <authorList>
            <person name="Haridas S."/>
            <person name="Albert R."/>
            <person name="Binder M."/>
            <person name="Bloem J."/>
            <person name="Labutti K."/>
            <person name="Salamov A."/>
            <person name="Andreopoulos B."/>
            <person name="Baker S."/>
            <person name="Barry K."/>
            <person name="Bills G."/>
            <person name="Bluhm B."/>
            <person name="Cannon C."/>
            <person name="Castanera R."/>
            <person name="Culley D."/>
            <person name="Daum C."/>
            <person name="Ezra D."/>
            <person name="Gonzalez J."/>
            <person name="Henrissat B."/>
            <person name="Kuo A."/>
            <person name="Liang C."/>
            <person name="Lipzen A."/>
            <person name="Lutzoni F."/>
            <person name="Magnuson J."/>
            <person name="Mondo S."/>
            <person name="Nolan M."/>
            <person name="Ohm R."/>
            <person name="Pangilinan J."/>
            <person name="Park H.-J."/>
            <person name="Ramirez L."/>
            <person name="Alfaro M."/>
            <person name="Sun H."/>
            <person name="Tritt A."/>
            <person name="Yoshinaga Y."/>
            <person name="Zwiers L.-H."/>
            <person name="Turgeon B."/>
            <person name="Goodwin S."/>
            <person name="Spatafora J."/>
            <person name="Crous P."/>
            <person name="Grigoriev I."/>
        </authorList>
    </citation>
    <scope>NUCLEOTIDE SEQUENCE</scope>
    <source>
        <strain evidence="14">CBS 125425</strain>
    </source>
</reference>
<dbReference type="AlphaFoldDB" id="A0A9P4QV55"/>
<comment type="similarity">
    <text evidence="2">Belongs to the ERG28 family.</text>
</comment>
<accession>A0A9P4QV55</accession>
<feature type="transmembrane region" description="Helical" evidence="13">
    <location>
        <begin position="132"/>
        <end position="152"/>
    </location>
</feature>
<keyword evidence="5" id="KW-0256">Endoplasmic reticulum</keyword>
<evidence type="ECO:0000256" key="6">
    <source>
        <dbReference type="ARBA" id="ARBA00022955"/>
    </source>
</evidence>
<evidence type="ECO:0000313" key="14">
    <source>
        <dbReference type="EMBL" id="KAF2731674.1"/>
    </source>
</evidence>
<evidence type="ECO:0000256" key="3">
    <source>
        <dbReference type="ARBA" id="ARBA00022516"/>
    </source>
</evidence>
<evidence type="ECO:0000256" key="1">
    <source>
        <dbReference type="ARBA" id="ARBA00004477"/>
    </source>
</evidence>
<keyword evidence="11" id="KW-1207">Sterol metabolism</keyword>
<evidence type="ECO:0000313" key="15">
    <source>
        <dbReference type="Proteomes" id="UP000799444"/>
    </source>
</evidence>
<feature type="transmembrane region" description="Helical" evidence="13">
    <location>
        <begin position="108"/>
        <end position="126"/>
    </location>
</feature>
<dbReference type="InterPro" id="IPR005352">
    <property type="entry name" value="Erg28"/>
</dbReference>
<evidence type="ECO:0000256" key="7">
    <source>
        <dbReference type="ARBA" id="ARBA00022989"/>
    </source>
</evidence>
<evidence type="ECO:0000256" key="2">
    <source>
        <dbReference type="ARBA" id="ARBA00005377"/>
    </source>
</evidence>
<evidence type="ECO:0000256" key="11">
    <source>
        <dbReference type="ARBA" id="ARBA00023166"/>
    </source>
</evidence>